<dbReference type="STRING" id="996342.SAMN05443551_2813"/>
<dbReference type="Proteomes" id="UP000184221">
    <property type="component" value="Unassembled WGS sequence"/>
</dbReference>
<protein>
    <recommendedName>
        <fullName evidence="3">DUF1127 domain-containing protein</fullName>
    </recommendedName>
</protein>
<accession>A0A1M5UVT3</accession>
<evidence type="ECO:0000313" key="2">
    <source>
        <dbReference type="Proteomes" id="UP000184221"/>
    </source>
</evidence>
<dbReference type="RefSeq" id="WP_072778338.1">
    <property type="nucleotide sequence ID" value="NZ_FQXC01000003.1"/>
</dbReference>
<dbReference type="EMBL" id="FQXC01000003">
    <property type="protein sequence ID" value="SHH66823.1"/>
    <property type="molecule type" value="Genomic_DNA"/>
</dbReference>
<name>A0A1M5UVT3_9RHOB</name>
<sequence length="71" mass="8206">MALTNTYQRAKPGFLSNLVDGLARGVHQVVEANWRIREVERLQALSDDALKARGLRREDIARHVFKDVFWT</sequence>
<reference evidence="1 2" key="1">
    <citation type="submission" date="2016-11" db="EMBL/GenBank/DDBJ databases">
        <authorList>
            <person name="Jaros S."/>
            <person name="Januszkiewicz K."/>
            <person name="Wedrychowicz H."/>
        </authorList>
    </citation>
    <scope>NUCLEOTIDE SEQUENCE [LARGE SCALE GENOMIC DNA]</scope>
    <source>
        <strain evidence="1 2">DSM 29431</strain>
    </source>
</reference>
<gene>
    <name evidence="1" type="ORF">SAMN05443551_2813</name>
</gene>
<evidence type="ECO:0008006" key="3">
    <source>
        <dbReference type="Google" id="ProtNLM"/>
    </source>
</evidence>
<organism evidence="1 2">
    <name type="scientific">Marivita hallyeonensis</name>
    <dbReference type="NCBI Taxonomy" id="996342"/>
    <lineage>
        <taxon>Bacteria</taxon>
        <taxon>Pseudomonadati</taxon>
        <taxon>Pseudomonadota</taxon>
        <taxon>Alphaproteobacteria</taxon>
        <taxon>Rhodobacterales</taxon>
        <taxon>Roseobacteraceae</taxon>
        <taxon>Marivita</taxon>
    </lineage>
</organism>
<dbReference type="OrthoDB" id="7867799at2"/>
<proteinExistence type="predicted"/>
<evidence type="ECO:0000313" key="1">
    <source>
        <dbReference type="EMBL" id="SHH66823.1"/>
    </source>
</evidence>
<dbReference type="AlphaFoldDB" id="A0A1M5UVT3"/>
<keyword evidence="2" id="KW-1185">Reference proteome</keyword>